<protein>
    <submittedName>
        <fullName evidence="9">Integral membrane protein</fullName>
    </submittedName>
</protein>
<feature type="transmembrane region" description="Helical" evidence="7">
    <location>
        <begin position="39"/>
        <end position="67"/>
    </location>
</feature>
<organism evidence="9 10">
    <name type="scientific">Penicillium hetheringtonii</name>
    <dbReference type="NCBI Taxonomy" id="911720"/>
    <lineage>
        <taxon>Eukaryota</taxon>
        <taxon>Fungi</taxon>
        <taxon>Dikarya</taxon>
        <taxon>Ascomycota</taxon>
        <taxon>Pezizomycotina</taxon>
        <taxon>Eurotiomycetes</taxon>
        <taxon>Eurotiomycetidae</taxon>
        <taxon>Eurotiales</taxon>
        <taxon>Aspergillaceae</taxon>
        <taxon>Penicillium</taxon>
    </lineage>
</organism>
<feature type="compositionally biased region" description="Basic and acidic residues" evidence="6">
    <location>
        <begin position="216"/>
        <end position="243"/>
    </location>
</feature>
<dbReference type="PANTHER" id="PTHR33048">
    <property type="entry name" value="PTH11-LIKE INTEGRAL MEMBRANE PROTEIN (AFU_ORTHOLOGUE AFUA_5G11245)"/>
    <property type="match status" value="1"/>
</dbReference>
<feature type="region of interest" description="Disordered" evidence="6">
    <location>
        <begin position="205"/>
        <end position="277"/>
    </location>
</feature>
<accession>A0AAD6H099</accession>
<gene>
    <name evidence="9" type="ORF">N7450_000226</name>
</gene>
<reference evidence="9 10" key="1">
    <citation type="journal article" date="2023" name="IMA Fungus">
        <title>Comparative genomic study of the Penicillium genus elucidates a diverse pangenome and 15 lateral gene transfer events.</title>
        <authorList>
            <person name="Petersen C."/>
            <person name="Sorensen T."/>
            <person name="Nielsen M.R."/>
            <person name="Sondergaard T.E."/>
            <person name="Sorensen J.L."/>
            <person name="Fitzpatrick D.A."/>
            <person name="Frisvad J.C."/>
            <person name="Nielsen K.L."/>
        </authorList>
    </citation>
    <scope>NUCLEOTIDE SEQUENCE [LARGE SCALE GENOMIC DNA]</scope>
    <source>
        <strain evidence="9 10">IBT 29057</strain>
    </source>
</reference>
<dbReference type="InterPro" id="IPR052337">
    <property type="entry name" value="SAT4-like"/>
</dbReference>
<keyword evidence="3 7" id="KW-1133">Transmembrane helix</keyword>
<dbReference type="InterPro" id="IPR049326">
    <property type="entry name" value="Rhodopsin_dom_fungi"/>
</dbReference>
<dbReference type="GO" id="GO:0016020">
    <property type="term" value="C:membrane"/>
    <property type="evidence" value="ECO:0007669"/>
    <property type="project" value="UniProtKB-SubCell"/>
</dbReference>
<evidence type="ECO:0000256" key="5">
    <source>
        <dbReference type="ARBA" id="ARBA00038359"/>
    </source>
</evidence>
<dbReference type="Pfam" id="PF20684">
    <property type="entry name" value="Fung_rhodopsin"/>
    <property type="match status" value="1"/>
</dbReference>
<evidence type="ECO:0000256" key="1">
    <source>
        <dbReference type="ARBA" id="ARBA00004141"/>
    </source>
</evidence>
<evidence type="ECO:0000256" key="4">
    <source>
        <dbReference type="ARBA" id="ARBA00023136"/>
    </source>
</evidence>
<proteinExistence type="inferred from homology"/>
<dbReference type="PANTHER" id="PTHR33048:SF123">
    <property type="entry name" value="INTEGRAL MEMBRANE PROTEIN"/>
    <property type="match status" value="1"/>
</dbReference>
<evidence type="ECO:0000256" key="3">
    <source>
        <dbReference type="ARBA" id="ARBA00022989"/>
    </source>
</evidence>
<feature type="domain" description="Rhodopsin" evidence="8">
    <location>
        <begin position="7"/>
        <end position="181"/>
    </location>
</feature>
<comment type="subcellular location">
    <subcellularLocation>
        <location evidence="1">Membrane</location>
        <topology evidence="1">Multi-pass membrane protein</topology>
    </subcellularLocation>
</comment>
<dbReference type="EMBL" id="JAQJAC010000001">
    <property type="protein sequence ID" value="KAJ5599159.1"/>
    <property type="molecule type" value="Genomic_DNA"/>
</dbReference>
<evidence type="ECO:0000259" key="8">
    <source>
        <dbReference type="Pfam" id="PF20684"/>
    </source>
</evidence>
<feature type="transmembrane region" description="Helical" evidence="7">
    <location>
        <begin position="162"/>
        <end position="181"/>
    </location>
</feature>
<keyword evidence="2 7" id="KW-0812">Transmembrane</keyword>
<keyword evidence="10" id="KW-1185">Reference proteome</keyword>
<feature type="transmembrane region" description="Helical" evidence="7">
    <location>
        <begin position="87"/>
        <end position="110"/>
    </location>
</feature>
<name>A0AAD6H099_9EURO</name>
<evidence type="ECO:0000313" key="10">
    <source>
        <dbReference type="Proteomes" id="UP001216150"/>
    </source>
</evidence>
<sequence length="277" mass="30896">MFLKLDFVAELSYVVAFGAIKTSFCLFYLKIFPGKTFKILCYCVLFVIVGETFSDLFVVTFQCWPVAKAWDASGALGGRCLELLNFYYISFALRTVTDVALLTLPIPWLLRLKISSGKRVGLIVMFGLGALVTVASIIRATYLNNFSTDHTWSLVQTLNWSSAELGVGVIISCVPSFKALVTFQFPQIRSLLGLSSDRSNRGYRETYSLSGRRAGRRDGSRSWRRSHGEVGQGKEDSTERGDTEVEVEVEAARDDFKGYHVSEPSDEIRVTTDVTVN</sequence>
<evidence type="ECO:0000313" key="9">
    <source>
        <dbReference type="EMBL" id="KAJ5599159.1"/>
    </source>
</evidence>
<evidence type="ECO:0000256" key="2">
    <source>
        <dbReference type="ARBA" id="ARBA00022692"/>
    </source>
</evidence>
<dbReference type="Proteomes" id="UP001216150">
    <property type="component" value="Unassembled WGS sequence"/>
</dbReference>
<keyword evidence="4 7" id="KW-0472">Membrane</keyword>
<comment type="similarity">
    <text evidence="5">Belongs to the SAT4 family.</text>
</comment>
<feature type="transmembrane region" description="Helical" evidence="7">
    <location>
        <begin position="122"/>
        <end position="142"/>
    </location>
</feature>
<dbReference type="AlphaFoldDB" id="A0AAD6H099"/>
<feature type="compositionally biased region" description="Basic and acidic residues" evidence="6">
    <location>
        <begin position="250"/>
        <end position="260"/>
    </location>
</feature>
<comment type="caution">
    <text evidence="9">The sequence shown here is derived from an EMBL/GenBank/DDBJ whole genome shotgun (WGS) entry which is preliminary data.</text>
</comment>
<evidence type="ECO:0000256" key="6">
    <source>
        <dbReference type="SAM" id="MobiDB-lite"/>
    </source>
</evidence>
<evidence type="ECO:0000256" key="7">
    <source>
        <dbReference type="SAM" id="Phobius"/>
    </source>
</evidence>
<feature type="transmembrane region" description="Helical" evidence="7">
    <location>
        <begin position="12"/>
        <end position="32"/>
    </location>
</feature>